<keyword evidence="1" id="KW-0547">Nucleotide-binding</keyword>
<dbReference type="SUPFAM" id="SSF46894">
    <property type="entry name" value="C-terminal effector domain of the bipartite response regulators"/>
    <property type="match status" value="1"/>
</dbReference>
<dbReference type="SUPFAM" id="SSF48452">
    <property type="entry name" value="TPR-like"/>
    <property type="match status" value="1"/>
</dbReference>
<name>A0A051TYP3_9MYCO</name>
<dbReference type="InterPro" id="IPR016032">
    <property type="entry name" value="Sig_transdc_resp-reg_C-effctor"/>
</dbReference>
<keyword evidence="5" id="KW-1185">Reference proteome</keyword>
<dbReference type="AlphaFoldDB" id="A0A051TYP3"/>
<sequence>MEGLLERSAVLAELGNVARQVARGGAGRLVLVRGEAGVGKTAVLDHFGAGLDSSMRVLRGWCDPLVAPRPLGPLIDALAGVGPAAAGALDAAIQSGDTGVLYRRLLSVLRDGHSWVWVIEDAHWADGATLDLLRFLARRTESLPLLLVVSYRDDELDRQHPLSVALGDVATCAAVRRIGLEPLSRHAVAQLATGSGVNAEQLHELTGGNPFFVTEVLAAGPAALTRQGLPRSIAEAVRGRLARLSPAARETAAAVAVCGPRAAVALVENVCSAAGVGLAECLDAGVLVEGHDVIDFRHELARRATSDQISSYQRRALHKRALAVLAEPPIDPDTLAALAFHAEQASDTDAVIRYGPAAAERASALGANREAAELYELTLRHADSVPVEQKVRWMEQHAVTCYLCGLAEAAVSSWREAIRWRLALGDPLGQSENLRWMSHELWGMGRVSEAFDAAQAALELVKDAGPSPQLGWALANLAEFGSWGFDPGAVDYAAQAIALGTRIGDNALVIRARAAAATAQILTTNTGWEQLEATWRDAMATEARGEHAGLLATLVCLLAAMHHDIDRADRYITDSLAYCRDHNVFTFEALIVGVDAMVRLHRGDWDHARTAAEDLLTRPGLAAVNRILPQLILALIHARRGQHSAVTLLDDAVAGAETEHLRFFSVWAARAEAAWLAGNDDNCRSEAHAGLATTGAHGDPWLVGALHRWLYLAGGWSVADGGDPRTPFESEIRGDWQAAVQEWQRRGCPYEAAIAQLGGDIAAVQSALATFGSLGAKAAARRARQRLAELRGPTRRSRRADILVDPDGLTRREREILSLIAAGHSNADIATELTISHRTVAHHVAAILAKLGVDNRIQAAARALQRQTASGL</sequence>
<dbReference type="Gene3D" id="1.10.10.10">
    <property type="entry name" value="Winged helix-like DNA-binding domain superfamily/Winged helix DNA-binding domain"/>
    <property type="match status" value="1"/>
</dbReference>
<dbReference type="PROSITE" id="PS00622">
    <property type="entry name" value="HTH_LUXR_1"/>
    <property type="match status" value="1"/>
</dbReference>
<dbReference type="GO" id="GO:0003677">
    <property type="term" value="F:DNA binding"/>
    <property type="evidence" value="ECO:0007669"/>
    <property type="project" value="InterPro"/>
</dbReference>
<organism evidence="4 5">
    <name type="scientific">Mycobacterium [tuberculosis] TKK-01-0051</name>
    <dbReference type="NCBI Taxonomy" id="1324261"/>
    <lineage>
        <taxon>Bacteria</taxon>
        <taxon>Bacillati</taxon>
        <taxon>Actinomycetota</taxon>
        <taxon>Actinomycetes</taxon>
        <taxon>Mycobacteriales</taxon>
        <taxon>Mycobacteriaceae</taxon>
        <taxon>Mycobacterium</taxon>
        <taxon>Mycobacterium avium complex (MAC)</taxon>
    </lineage>
</organism>
<evidence type="ECO:0000259" key="3">
    <source>
        <dbReference type="PROSITE" id="PS50043"/>
    </source>
</evidence>
<dbReference type="GO" id="GO:0006355">
    <property type="term" value="P:regulation of DNA-templated transcription"/>
    <property type="evidence" value="ECO:0007669"/>
    <property type="project" value="InterPro"/>
</dbReference>
<dbReference type="PATRIC" id="fig|1324261.3.peg.2987"/>
<dbReference type="Pfam" id="PF13191">
    <property type="entry name" value="AAA_16"/>
    <property type="match status" value="1"/>
</dbReference>
<dbReference type="PRINTS" id="PR00038">
    <property type="entry name" value="HTHLUXR"/>
</dbReference>
<dbReference type="SMART" id="SM00421">
    <property type="entry name" value="HTH_LUXR"/>
    <property type="match status" value="1"/>
</dbReference>
<dbReference type="HOGENOM" id="CLU_006850_0_2_11"/>
<dbReference type="Gene3D" id="1.25.40.10">
    <property type="entry name" value="Tetratricopeptide repeat domain"/>
    <property type="match status" value="1"/>
</dbReference>
<dbReference type="RefSeq" id="WP_007771328.1">
    <property type="nucleotide sequence ID" value="NZ_KK328284.1"/>
</dbReference>
<reference evidence="4 5" key="1">
    <citation type="submission" date="2014-04" db="EMBL/GenBank/DDBJ databases">
        <title>The Genome Sequence of Mycobacterium tuberculosis TKK-01-0051.</title>
        <authorList>
            <consortium name="The Broad Institute Genomics Platform"/>
            <consortium name="The Broad Institute Genome Sequencing Center for Infectious Disease"/>
            <person name="Earl A.M."/>
            <person name="Cohen K."/>
            <person name="Pym A."/>
            <person name="Bishai W."/>
            <person name="Maharaj K."/>
            <person name="Desjardins C."/>
            <person name="Abeel T."/>
            <person name="Young S."/>
            <person name="Zeng Q."/>
            <person name="Gargeya S."/>
            <person name="Abouelleil A."/>
            <person name="Alvarado L."/>
            <person name="Chapman S.B."/>
            <person name="Gainer-Dewar J."/>
            <person name="Goldberg J."/>
            <person name="Griggs A."/>
            <person name="Gujja S."/>
            <person name="Hansen M."/>
            <person name="Howarth C."/>
            <person name="Imamovic A."/>
            <person name="Larimer J."/>
            <person name="Murphy C."/>
            <person name="Naylor J."/>
            <person name="Pearson M."/>
            <person name="Poon T.W."/>
            <person name="Priest M."/>
            <person name="Roberts A."/>
            <person name="Saif S."/>
            <person name="Shea T."/>
            <person name="Sykes S."/>
            <person name="Wortman J."/>
            <person name="Nusbaum C."/>
            <person name="Birren B."/>
        </authorList>
    </citation>
    <scope>NUCLEOTIDE SEQUENCE [LARGE SCALE GENOMIC DNA]</scope>
    <source>
        <strain evidence="4 5">TKK-01-0051</strain>
    </source>
</reference>
<evidence type="ECO:0000313" key="5">
    <source>
        <dbReference type="Proteomes" id="UP000025947"/>
    </source>
</evidence>
<dbReference type="InterPro" id="IPR036388">
    <property type="entry name" value="WH-like_DNA-bd_sf"/>
</dbReference>
<evidence type="ECO:0000256" key="2">
    <source>
        <dbReference type="ARBA" id="ARBA00022840"/>
    </source>
</evidence>
<dbReference type="InterPro" id="IPR041664">
    <property type="entry name" value="AAA_16"/>
</dbReference>
<dbReference type="SUPFAM" id="SSF52540">
    <property type="entry name" value="P-loop containing nucleoside triphosphate hydrolases"/>
    <property type="match status" value="1"/>
</dbReference>
<proteinExistence type="predicted"/>
<comment type="caution">
    <text evidence="4">The sequence shown here is derived from an EMBL/GenBank/DDBJ whole genome shotgun (WGS) entry which is preliminary data.</text>
</comment>
<evidence type="ECO:0000256" key="1">
    <source>
        <dbReference type="ARBA" id="ARBA00022741"/>
    </source>
</evidence>
<dbReference type="GO" id="GO:0004016">
    <property type="term" value="F:adenylate cyclase activity"/>
    <property type="evidence" value="ECO:0007669"/>
    <property type="project" value="TreeGrafter"/>
</dbReference>
<dbReference type="PANTHER" id="PTHR16305:SF35">
    <property type="entry name" value="TRANSCRIPTIONAL ACTIVATOR DOMAIN"/>
    <property type="match status" value="1"/>
</dbReference>
<gene>
    <name evidence="4" type="ORF">K875_02965</name>
</gene>
<dbReference type="InterPro" id="IPR000792">
    <property type="entry name" value="Tscrpt_reg_LuxR_C"/>
</dbReference>
<dbReference type="CDD" id="cd06170">
    <property type="entry name" value="LuxR_C_like"/>
    <property type="match status" value="1"/>
</dbReference>
<dbReference type="PANTHER" id="PTHR16305">
    <property type="entry name" value="TESTICULAR SOLUBLE ADENYLYL CYCLASE"/>
    <property type="match status" value="1"/>
</dbReference>
<dbReference type="Pfam" id="PF00196">
    <property type="entry name" value="GerE"/>
    <property type="match status" value="1"/>
</dbReference>
<protein>
    <recommendedName>
        <fullName evidence="3">HTH luxR-type domain-containing protein</fullName>
    </recommendedName>
</protein>
<feature type="domain" description="HTH luxR-type" evidence="3">
    <location>
        <begin position="802"/>
        <end position="867"/>
    </location>
</feature>
<dbReference type="InterPro" id="IPR027417">
    <property type="entry name" value="P-loop_NTPase"/>
</dbReference>
<dbReference type="PROSITE" id="PS50043">
    <property type="entry name" value="HTH_LUXR_2"/>
    <property type="match status" value="1"/>
</dbReference>
<dbReference type="GO" id="GO:0005524">
    <property type="term" value="F:ATP binding"/>
    <property type="evidence" value="ECO:0007669"/>
    <property type="project" value="UniProtKB-KW"/>
</dbReference>
<dbReference type="InterPro" id="IPR011990">
    <property type="entry name" value="TPR-like_helical_dom_sf"/>
</dbReference>
<evidence type="ECO:0000313" key="4">
    <source>
        <dbReference type="EMBL" id="KBZ62044.1"/>
    </source>
</evidence>
<accession>A0A051TYP3</accession>
<dbReference type="Proteomes" id="UP000025947">
    <property type="component" value="Unassembled WGS sequence"/>
</dbReference>
<dbReference type="EMBL" id="JLXW01000008">
    <property type="protein sequence ID" value="KBZ62044.1"/>
    <property type="molecule type" value="Genomic_DNA"/>
</dbReference>
<dbReference type="GeneID" id="31527237"/>
<keyword evidence="2" id="KW-0067">ATP-binding</keyword>
<dbReference type="GO" id="GO:0005737">
    <property type="term" value="C:cytoplasm"/>
    <property type="evidence" value="ECO:0007669"/>
    <property type="project" value="TreeGrafter"/>
</dbReference>